<keyword evidence="2" id="KW-1185">Reference proteome</keyword>
<reference evidence="1" key="1">
    <citation type="journal article" date="2020" name="Stud. Mycol.">
        <title>101 Dothideomycetes genomes: a test case for predicting lifestyles and emergence of pathogens.</title>
        <authorList>
            <person name="Haridas S."/>
            <person name="Albert R."/>
            <person name="Binder M."/>
            <person name="Bloem J."/>
            <person name="Labutti K."/>
            <person name="Salamov A."/>
            <person name="Andreopoulos B."/>
            <person name="Baker S."/>
            <person name="Barry K."/>
            <person name="Bills G."/>
            <person name="Bluhm B."/>
            <person name="Cannon C."/>
            <person name="Castanera R."/>
            <person name="Culley D."/>
            <person name="Daum C."/>
            <person name="Ezra D."/>
            <person name="Gonzalez J."/>
            <person name="Henrissat B."/>
            <person name="Kuo A."/>
            <person name="Liang C."/>
            <person name="Lipzen A."/>
            <person name="Lutzoni F."/>
            <person name="Magnuson J."/>
            <person name="Mondo S."/>
            <person name="Nolan M."/>
            <person name="Ohm R."/>
            <person name="Pangilinan J."/>
            <person name="Park H.-J."/>
            <person name="Ramirez L."/>
            <person name="Alfaro M."/>
            <person name="Sun H."/>
            <person name="Tritt A."/>
            <person name="Yoshinaga Y."/>
            <person name="Zwiers L.-H."/>
            <person name="Turgeon B."/>
            <person name="Goodwin S."/>
            <person name="Spatafora J."/>
            <person name="Crous P."/>
            <person name="Grigoriev I."/>
        </authorList>
    </citation>
    <scope>NUCLEOTIDE SEQUENCE</scope>
    <source>
        <strain evidence="1">CBS 207.26</strain>
    </source>
</reference>
<dbReference type="PANTHER" id="PTHR35179">
    <property type="entry name" value="PROTEIN CBG02620"/>
    <property type="match status" value="1"/>
</dbReference>
<name>A0A6A6DU10_9PEZI</name>
<dbReference type="Proteomes" id="UP000800200">
    <property type="component" value="Unassembled WGS sequence"/>
</dbReference>
<proteinExistence type="predicted"/>
<sequence>MRLFSLLYQDSYIFYEITEISRLGLKDLNTLASALITNSPPNSPFRLEKDTSHIYITQNAARYLDSSLKPLFRALYVSHPSFNITSINVSSYKREDFTIHIKVTNNTAIFYYKETKTDEYISPNKFRGYGHSFKKKCTSRQVNRSTRHHRIISYRFRGLKFIIYYKTDGYVTLEVNDLSSVLDSLSLSPKSSNPGKTYPASSKLVIRKEGQAVPLPLTLEIKTRVAHRPLTFEDVVSQLWVLQTPKLVRAYHTKGVFTIPKVKDIAIQDLRMLAGLIRKIRNIIRESSGRAILKYNTNRNNLVFNKLGGEQMLPKGLYIK</sequence>
<gene>
    <name evidence="1" type="ORF">K469DRAFT_729389</name>
</gene>
<dbReference type="OrthoDB" id="420564at2759"/>
<dbReference type="AlphaFoldDB" id="A0A6A6DU10"/>
<protein>
    <submittedName>
        <fullName evidence="1">Uncharacterized protein</fullName>
    </submittedName>
</protein>
<evidence type="ECO:0000313" key="2">
    <source>
        <dbReference type="Proteomes" id="UP000800200"/>
    </source>
</evidence>
<accession>A0A6A6DU10</accession>
<organism evidence="1 2">
    <name type="scientific">Zopfia rhizophila CBS 207.26</name>
    <dbReference type="NCBI Taxonomy" id="1314779"/>
    <lineage>
        <taxon>Eukaryota</taxon>
        <taxon>Fungi</taxon>
        <taxon>Dikarya</taxon>
        <taxon>Ascomycota</taxon>
        <taxon>Pezizomycotina</taxon>
        <taxon>Dothideomycetes</taxon>
        <taxon>Dothideomycetes incertae sedis</taxon>
        <taxon>Zopfiaceae</taxon>
        <taxon>Zopfia</taxon>
    </lineage>
</organism>
<dbReference type="EMBL" id="ML994652">
    <property type="protein sequence ID" value="KAF2181470.1"/>
    <property type="molecule type" value="Genomic_DNA"/>
</dbReference>
<dbReference type="PANTHER" id="PTHR35179:SF2">
    <property type="entry name" value="START DOMAIN-CONTAINING PROTEIN"/>
    <property type="match status" value="1"/>
</dbReference>
<evidence type="ECO:0000313" key="1">
    <source>
        <dbReference type="EMBL" id="KAF2181470.1"/>
    </source>
</evidence>